<evidence type="ECO:0000313" key="8">
    <source>
        <dbReference type="Proteomes" id="UP001595752"/>
    </source>
</evidence>
<dbReference type="PANTHER" id="PTHR43701:SF2">
    <property type="entry name" value="MEMBRANE TRANSPORTER PROTEIN YJNA-RELATED"/>
    <property type="match status" value="1"/>
</dbReference>
<name>A0ABV8B6T2_9BACI</name>
<organism evidence="7 8">
    <name type="scientific">Bacillus songklensis</name>
    <dbReference type="NCBI Taxonomy" id="1069116"/>
    <lineage>
        <taxon>Bacteria</taxon>
        <taxon>Bacillati</taxon>
        <taxon>Bacillota</taxon>
        <taxon>Bacilli</taxon>
        <taxon>Bacillales</taxon>
        <taxon>Bacillaceae</taxon>
        <taxon>Bacillus</taxon>
    </lineage>
</organism>
<dbReference type="InterPro" id="IPR002781">
    <property type="entry name" value="TM_pro_TauE-like"/>
</dbReference>
<dbReference type="InterPro" id="IPR051598">
    <property type="entry name" value="TSUP/Inactive_protease-like"/>
</dbReference>
<feature type="transmembrane region" description="Helical" evidence="6">
    <location>
        <begin position="97"/>
        <end position="118"/>
    </location>
</feature>
<keyword evidence="6" id="KW-1003">Cell membrane</keyword>
<dbReference type="PANTHER" id="PTHR43701">
    <property type="entry name" value="MEMBRANE TRANSPORTER PROTEIN MJ0441-RELATED"/>
    <property type="match status" value="1"/>
</dbReference>
<sequence>MIITLTMFAMGTLLGFIGAGGAGFIIAILTLVFEVPIHTALGTSLAAMAFTSLSGAYSHYREGNMTLKIGLIVGGFGALGAFIGSKIAAVIPTHSLHWLTAGMLFLSSLLLVVRLYLVKNITKRDEKENNLHFMTIGKAALLGIITGVLSGSFGIGSTPFIQIGLLTLLGLSIRQSIGTTMLVILPIALGGGVGYNLEGYLDLTLLLQVLTGTMCGAYVGAKFTGFAPKNLLKMTMIMTPAFAGFLLLFQ</sequence>
<evidence type="ECO:0000256" key="2">
    <source>
        <dbReference type="ARBA" id="ARBA00009142"/>
    </source>
</evidence>
<feature type="transmembrane region" description="Helical" evidence="6">
    <location>
        <begin position="231"/>
        <end position="249"/>
    </location>
</feature>
<evidence type="ECO:0000256" key="5">
    <source>
        <dbReference type="ARBA" id="ARBA00023136"/>
    </source>
</evidence>
<feature type="transmembrane region" description="Helical" evidence="6">
    <location>
        <begin position="173"/>
        <end position="193"/>
    </location>
</feature>
<dbReference type="EMBL" id="JBHRZT010000072">
    <property type="protein sequence ID" value="MFC3886023.1"/>
    <property type="molecule type" value="Genomic_DNA"/>
</dbReference>
<comment type="similarity">
    <text evidence="2 6">Belongs to the 4-toluene sulfonate uptake permease (TSUP) (TC 2.A.102) family.</text>
</comment>
<comment type="subcellular location">
    <subcellularLocation>
        <location evidence="6">Cell membrane</location>
        <topology evidence="6">Multi-pass membrane protein</topology>
    </subcellularLocation>
    <subcellularLocation>
        <location evidence="1">Membrane</location>
        <topology evidence="1">Multi-pass membrane protein</topology>
    </subcellularLocation>
</comment>
<feature type="transmembrane region" description="Helical" evidence="6">
    <location>
        <begin position="200"/>
        <end position="219"/>
    </location>
</feature>
<keyword evidence="3 6" id="KW-0812">Transmembrane</keyword>
<keyword evidence="4 6" id="KW-1133">Transmembrane helix</keyword>
<feature type="transmembrane region" description="Helical" evidence="6">
    <location>
        <begin position="39"/>
        <end position="57"/>
    </location>
</feature>
<keyword evidence="5 6" id="KW-0472">Membrane</keyword>
<dbReference type="Proteomes" id="UP001595752">
    <property type="component" value="Unassembled WGS sequence"/>
</dbReference>
<proteinExistence type="inferred from homology"/>
<feature type="transmembrane region" description="Helical" evidence="6">
    <location>
        <begin position="139"/>
        <end position="161"/>
    </location>
</feature>
<comment type="caution">
    <text evidence="7">The sequence shown here is derived from an EMBL/GenBank/DDBJ whole genome shotgun (WGS) entry which is preliminary data.</text>
</comment>
<feature type="transmembrane region" description="Helical" evidence="6">
    <location>
        <begin position="69"/>
        <end position="91"/>
    </location>
</feature>
<evidence type="ECO:0000256" key="4">
    <source>
        <dbReference type="ARBA" id="ARBA00022989"/>
    </source>
</evidence>
<evidence type="ECO:0000313" key="7">
    <source>
        <dbReference type="EMBL" id="MFC3886023.1"/>
    </source>
</evidence>
<keyword evidence="8" id="KW-1185">Reference proteome</keyword>
<accession>A0ABV8B6T2</accession>
<dbReference type="Pfam" id="PF01925">
    <property type="entry name" value="TauE"/>
    <property type="match status" value="1"/>
</dbReference>
<protein>
    <recommendedName>
        <fullName evidence="6">Probable membrane transporter protein</fullName>
    </recommendedName>
</protein>
<reference evidence="8" key="1">
    <citation type="journal article" date="2019" name="Int. J. Syst. Evol. Microbiol.">
        <title>The Global Catalogue of Microorganisms (GCM) 10K type strain sequencing project: providing services to taxonomists for standard genome sequencing and annotation.</title>
        <authorList>
            <consortium name="The Broad Institute Genomics Platform"/>
            <consortium name="The Broad Institute Genome Sequencing Center for Infectious Disease"/>
            <person name="Wu L."/>
            <person name="Ma J."/>
        </authorList>
    </citation>
    <scope>NUCLEOTIDE SEQUENCE [LARGE SCALE GENOMIC DNA]</scope>
    <source>
        <strain evidence="8">CCUG 61889</strain>
    </source>
</reference>
<evidence type="ECO:0000256" key="3">
    <source>
        <dbReference type="ARBA" id="ARBA00022692"/>
    </source>
</evidence>
<evidence type="ECO:0000256" key="6">
    <source>
        <dbReference type="RuleBase" id="RU363041"/>
    </source>
</evidence>
<evidence type="ECO:0000256" key="1">
    <source>
        <dbReference type="ARBA" id="ARBA00004141"/>
    </source>
</evidence>
<dbReference type="RefSeq" id="WP_377918393.1">
    <property type="nucleotide sequence ID" value="NZ_JBHRZT010000072.1"/>
</dbReference>
<gene>
    <name evidence="7" type="ORF">ACFOU2_22100</name>
</gene>
<feature type="transmembrane region" description="Helical" evidence="6">
    <location>
        <begin position="12"/>
        <end position="33"/>
    </location>
</feature>